<gene>
    <name evidence="10" type="ORF">KIW84_032776</name>
</gene>
<dbReference type="Proteomes" id="UP001058974">
    <property type="component" value="Chromosome 3"/>
</dbReference>
<keyword evidence="7 8" id="KW-0012">Acyltransferase</keyword>
<dbReference type="AlphaFoldDB" id="A0A9D4XU70"/>
<name>A0A9D4XU70_PEA</name>
<dbReference type="GO" id="GO:0019706">
    <property type="term" value="F:protein-cysteine S-palmitoyltransferase activity"/>
    <property type="evidence" value="ECO:0007669"/>
    <property type="project" value="UniProtKB-EC"/>
</dbReference>
<keyword evidence="5 8" id="KW-1133">Transmembrane helix</keyword>
<dbReference type="EMBL" id="JAMSHJ010000003">
    <property type="protein sequence ID" value="KAI5427496.1"/>
    <property type="molecule type" value="Genomic_DNA"/>
</dbReference>
<protein>
    <recommendedName>
        <fullName evidence="8">S-acyltransferase</fullName>
        <ecNumber evidence="8">2.3.1.225</ecNumber>
    </recommendedName>
    <alternativeName>
        <fullName evidence="8">Palmitoyltransferase</fullName>
    </alternativeName>
</protein>
<comment type="similarity">
    <text evidence="2 8">Belongs to the DHHC palmitoyltransferase family.</text>
</comment>
<feature type="transmembrane region" description="Helical" evidence="8">
    <location>
        <begin position="190"/>
        <end position="210"/>
    </location>
</feature>
<evidence type="ECO:0000256" key="7">
    <source>
        <dbReference type="ARBA" id="ARBA00023315"/>
    </source>
</evidence>
<dbReference type="GO" id="GO:0005794">
    <property type="term" value="C:Golgi apparatus"/>
    <property type="evidence" value="ECO:0007669"/>
    <property type="project" value="TreeGrafter"/>
</dbReference>
<dbReference type="Gramene" id="Psat03G0277600-T2">
    <property type="protein sequence ID" value="KAI5427496.1"/>
    <property type="gene ID" value="KIW84_032776"/>
</dbReference>
<dbReference type="InterPro" id="IPR039859">
    <property type="entry name" value="PFA4/ZDH16/20/ERF2-like"/>
</dbReference>
<feature type="domain" description="Palmitoyltransferase DHHC" evidence="9">
    <location>
        <begin position="145"/>
        <end position="266"/>
    </location>
</feature>
<dbReference type="EC" id="2.3.1.225" evidence="8"/>
<evidence type="ECO:0000256" key="2">
    <source>
        <dbReference type="ARBA" id="ARBA00008574"/>
    </source>
</evidence>
<evidence type="ECO:0000259" key="9">
    <source>
        <dbReference type="Pfam" id="PF01529"/>
    </source>
</evidence>
<evidence type="ECO:0000313" key="10">
    <source>
        <dbReference type="EMBL" id="KAI5427496.1"/>
    </source>
</evidence>
<evidence type="ECO:0000256" key="6">
    <source>
        <dbReference type="ARBA" id="ARBA00023136"/>
    </source>
</evidence>
<reference evidence="10 11" key="1">
    <citation type="journal article" date="2022" name="Nat. Genet.">
        <title>Improved pea reference genome and pan-genome highlight genomic features and evolutionary characteristics.</title>
        <authorList>
            <person name="Yang T."/>
            <person name="Liu R."/>
            <person name="Luo Y."/>
            <person name="Hu S."/>
            <person name="Wang D."/>
            <person name="Wang C."/>
            <person name="Pandey M.K."/>
            <person name="Ge S."/>
            <person name="Xu Q."/>
            <person name="Li N."/>
            <person name="Li G."/>
            <person name="Huang Y."/>
            <person name="Saxena R.K."/>
            <person name="Ji Y."/>
            <person name="Li M."/>
            <person name="Yan X."/>
            <person name="He Y."/>
            <person name="Liu Y."/>
            <person name="Wang X."/>
            <person name="Xiang C."/>
            <person name="Varshney R.K."/>
            <person name="Ding H."/>
            <person name="Gao S."/>
            <person name="Zong X."/>
        </authorList>
    </citation>
    <scope>NUCLEOTIDE SEQUENCE [LARGE SCALE GENOMIC DNA]</scope>
    <source>
        <strain evidence="10 11">cv. Zhongwan 6</strain>
    </source>
</reference>
<dbReference type="PROSITE" id="PS50216">
    <property type="entry name" value="DHHC"/>
    <property type="match status" value="1"/>
</dbReference>
<feature type="transmembrane region" description="Helical" evidence="8">
    <location>
        <begin position="31"/>
        <end position="54"/>
    </location>
</feature>
<dbReference type="GO" id="GO:0005783">
    <property type="term" value="C:endoplasmic reticulum"/>
    <property type="evidence" value="ECO:0007669"/>
    <property type="project" value="TreeGrafter"/>
</dbReference>
<dbReference type="GO" id="GO:0006612">
    <property type="term" value="P:protein targeting to membrane"/>
    <property type="evidence" value="ECO:0007669"/>
    <property type="project" value="TreeGrafter"/>
</dbReference>
<keyword evidence="3 8" id="KW-0808">Transferase</keyword>
<keyword evidence="6 8" id="KW-0472">Membrane</keyword>
<evidence type="ECO:0000256" key="3">
    <source>
        <dbReference type="ARBA" id="ARBA00022679"/>
    </source>
</evidence>
<organism evidence="10 11">
    <name type="scientific">Pisum sativum</name>
    <name type="common">Garden pea</name>
    <name type="synonym">Lathyrus oleraceus</name>
    <dbReference type="NCBI Taxonomy" id="3888"/>
    <lineage>
        <taxon>Eukaryota</taxon>
        <taxon>Viridiplantae</taxon>
        <taxon>Streptophyta</taxon>
        <taxon>Embryophyta</taxon>
        <taxon>Tracheophyta</taxon>
        <taxon>Spermatophyta</taxon>
        <taxon>Magnoliopsida</taxon>
        <taxon>eudicotyledons</taxon>
        <taxon>Gunneridae</taxon>
        <taxon>Pentapetalae</taxon>
        <taxon>rosids</taxon>
        <taxon>fabids</taxon>
        <taxon>Fabales</taxon>
        <taxon>Fabaceae</taxon>
        <taxon>Papilionoideae</taxon>
        <taxon>50 kb inversion clade</taxon>
        <taxon>NPAAA clade</taxon>
        <taxon>Hologalegina</taxon>
        <taxon>IRL clade</taxon>
        <taxon>Fabeae</taxon>
        <taxon>Lathyrus</taxon>
    </lineage>
</organism>
<evidence type="ECO:0000256" key="8">
    <source>
        <dbReference type="RuleBase" id="RU079119"/>
    </source>
</evidence>
<evidence type="ECO:0000313" key="11">
    <source>
        <dbReference type="Proteomes" id="UP001058974"/>
    </source>
</evidence>
<keyword evidence="4 8" id="KW-0812">Transmembrane</keyword>
<accession>A0A9D4XU70</accession>
<comment type="domain">
    <text evidence="8">The DHHC domain is required for palmitoyltransferase activity.</text>
</comment>
<evidence type="ECO:0000256" key="4">
    <source>
        <dbReference type="ARBA" id="ARBA00022692"/>
    </source>
</evidence>
<dbReference type="Pfam" id="PF01529">
    <property type="entry name" value="DHHC"/>
    <property type="match status" value="1"/>
</dbReference>
<sequence length="444" mass="50670">MLFFTNSALFFSLLVIQKFLCGGRLVFGPDVASLFLTSFLIAAPAITFCVKMYLKAKNENASSGHVFWCPVVIVGLTLTILDFLFLLLTSARDPGIIPRNSTPPECDETFNIPTPSMEWINGSTPHLKLPRTKDVMVNGYTVKVKFCDTCLLYRPPRTSHCSICNNCVQRFDHHCPWVGQCIGRRNYRHFFMFITTSTFLCLYVFVFSWVNLSKTRNNVWDAISHDYVSDFLIIYCFIAVWFVGGLTAFHFYLICTNQTTYENFRYQYDKKGNPYNRGSVRNIGETLCSSIPASKNNFRSFVQQDEHMTTGSLTPNIVDEILTPKEKLDVEMGSMRADDGGFPIPELLRNFDFDNFEDDLKFGDDEERRASYDPFYSVDENVKDSARTSVATVLNFHSITVEDATEESLHSCNADFEVRESAKRPVTVDEINATKETDHRNDSC</sequence>
<evidence type="ECO:0000256" key="5">
    <source>
        <dbReference type="ARBA" id="ARBA00022989"/>
    </source>
</evidence>
<comment type="subcellular location">
    <subcellularLocation>
        <location evidence="1">Endomembrane system</location>
        <topology evidence="1">Multi-pass membrane protein</topology>
    </subcellularLocation>
</comment>
<feature type="transmembrane region" description="Helical" evidence="8">
    <location>
        <begin position="66"/>
        <end position="88"/>
    </location>
</feature>
<feature type="transmembrane region" description="Helical" evidence="8">
    <location>
        <begin position="231"/>
        <end position="253"/>
    </location>
</feature>
<dbReference type="InterPro" id="IPR001594">
    <property type="entry name" value="Palmitoyltrfase_DHHC"/>
</dbReference>
<comment type="caution">
    <text evidence="10">The sequence shown here is derived from an EMBL/GenBank/DDBJ whole genome shotgun (WGS) entry which is preliminary data.</text>
</comment>
<comment type="catalytic activity">
    <reaction evidence="8">
        <text>L-cysteinyl-[protein] + hexadecanoyl-CoA = S-hexadecanoyl-L-cysteinyl-[protein] + CoA</text>
        <dbReference type="Rhea" id="RHEA:36683"/>
        <dbReference type="Rhea" id="RHEA-COMP:10131"/>
        <dbReference type="Rhea" id="RHEA-COMP:11032"/>
        <dbReference type="ChEBI" id="CHEBI:29950"/>
        <dbReference type="ChEBI" id="CHEBI:57287"/>
        <dbReference type="ChEBI" id="CHEBI:57379"/>
        <dbReference type="ChEBI" id="CHEBI:74151"/>
        <dbReference type="EC" id="2.3.1.225"/>
    </reaction>
</comment>
<keyword evidence="11" id="KW-1185">Reference proteome</keyword>
<proteinExistence type="inferred from homology"/>
<dbReference type="PANTHER" id="PTHR22883">
    <property type="entry name" value="ZINC FINGER DHHC DOMAIN CONTAINING PROTEIN"/>
    <property type="match status" value="1"/>
</dbReference>
<dbReference type="PANTHER" id="PTHR22883:SF481">
    <property type="entry name" value="S-ACYLTRANSFERASE"/>
    <property type="match status" value="1"/>
</dbReference>
<evidence type="ECO:0000256" key="1">
    <source>
        <dbReference type="ARBA" id="ARBA00004127"/>
    </source>
</evidence>